<keyword evidence="1" id="KW-0677">Repeat</keyword>
<evidence type="ECO:0000256" key="1">
    <source>
        <dbReference type="ARBA" id="ARBA00022737"/>
    </source>
</evidence>
<dbReference type="PANTHER" id="PTHR47926:SF360">
    <property type="entry name" value="PENTATRICOPEPTIDE REPEAT-CONTAINING PROTEIN"/>
    <property type="match status" value="1"/>
</dbReference>
<feature type="repeat" description="PPR" evidence="2">
    <location>
        <begin position="145"/>
        <end position="179"/>
    </location>
</feature>
<dbReference type="PROSITE" id="PS51375">
    <property type="entry name" value="PPR"/>
    <property type="match status" value="1"/>
</dbReference>
<dbReference type="RefSeq" id="XP_027076793.2">
    <property type="nucleotide sequence ID" value="XM_027220992.2"/>
</dbReference>
<dbReference type="InterPro" id="IPR002885">
    <property type="entry name" value="PPR_rpt"/>
</dbReference>
<dbReference type="InterPro" id="IPR046960">
    <property type="entry name" value="PPR_At4g14850-like_plant"/>
</dbReference>
<reference evidence="4" key="2">
    <citation type="submission" date="2025-08" db="UniProtKB">
        <authorList>
            <consortium name="RefSeq"/>
        </authorList>
    </citation>
    <scope>IDENTIFICATION</scope>
    <source>
        <tissue evidence="4">Leaves</tissue>
    </source>
</reference>
<evidence type="ECO:0000256" key="2">
    <source>
        <dbReference type="PROSITE-ProRule" id="PRU00708"/>
    </source>
</evidence>
<dbReference type="Pfam" id="PF01535">
    <property type="entry name" value="PPR"/>
    <property type="match status" value="2"/>
</dbReference>
<evidence type="ECO:0000313" key="3">
    <source>
        <dbReference type="Proteomes" id="UP001652660"/>
    </source>
</evidence>
<evidence type="ECO:0000313" key="4">
    <source>
        <dbReference type="RefSeq" id="XP_027076793.2"/>
    </source>
</evidence>
<dbReference type="Gene3D" id="1.25.40.10">
    <property type="entry name" value="Tetratricopeptide repeat domain"/>
    <property type="match status" value="2"/>
</dbReference>
<dbReference type="InterPro" id="IPR011990">
    <property type="entry name" value="TPR-like_helical_dom_sf"/>
</dbReference>
<dbReference type="NCBIfam" id="TIGR00756">
    <property type="entry name" value="PPR"/>
    <property type="match status" value="1"/>
</dbReference>
<dbReference type="GeneID" id="113700506"/>
<gene>
    <name evidence="4" type="primary">LOC113700506</name>
</gene>
<reference evidence="3" key="1">
    <citation type="journal article" date="2025" name="Foods">
        <title>Unveiling the Microbial Signatures of Arabica Coffee Cherries: Insights into Ripeness Specific Diversity, Functional Traits, and Implications for Quality and Safety.</title>
        <authorList>
            <consortium name="RefSeq"/>
            <person name="Tenea G.N."/>
            <person name="Cifuentes V."/>
            <person name="Reyes P."/>
            <person name="Cevallos-Vallejos M."/>
        </authorList>
    </citation>
    <scope>NUCLEOTIDE SEQUENCE [LARGE SCALE GENOMIC DNA]</scope>
</reference>
<keyword evidence="3" id="KW-1185">Reference proteome</keyword>
<dbReference type="OrthoDB" id="185373at2759"/>
<accession>A0A6P6TEB6</accession>
<name>A0A6P6TEB6_COFAR</name>
<dbReference type="PANTHER" id="PTHR47926">
    <property type="entry name" value="PENTATRICOPEPTIDE REPEAT-CONTAINING PROTEIN"/>
    <property type="match status" value="1"/>
</dbReference>
<dbReference type="Proteomes" id="UP001652660">
    <property type="component" value="Chromosome 7e"/>
</dbReference>
<sequence>MKYELMRFRSLLLLITNPRRNLQRSPLVLVRAIEFSTSGAKLPNWVSANKFFASCDHSEAALVAFLYYMKMLSSNTFPDKYTFPALLQACGPISDPGLVKQVHSHITKLGPDEDLFLGNSMINAYVVCGAKCFAREPFDQMAEKDVVSRTTLISGLVALGCYGEGVNVFKEMMMDGWTRPNAAAFASVLSACGDLGSCDHAKCLHALLEKAGWIELDVSIRNSLTDAYTKCGSLENATKVFNDVEDSEKDLYTWTAIISGLVMMDREGMHIYFLLGWSMILG</sequence>
<protein>
    <submittedName>
        <fullName evidence="4">Pentatricopeptide repeat-containing protein At4g38010-like</fullName>
    </submittedName>
</protein>
<organism evidence="3 4">
    <name type="scientific">Coffea arabica</name>
    <name type="common">Arabian coffee</name>
    <dbReference type="NCBI Taxonomy" id="13443"/>
    <lineage>
        <taxon>Eukaryota</taxon>
        <taxon>Viridiplantae</taxon>
        <taxon>Streptophyta</taxon>
        <taxon>Embryophyta</taxon>
        <taxon>Tracheophyta</taxon>
        <taxon>Spermatophyta</taxon>
        <taxon>Magnoliopsida</taxon>
        <taxon>eudicotyledons</taxon>
        <taxon>Gunneridae</taxon>
        <taxon>Pentapetalae</taxon>
        <taxon>asterids</taxon>
        <taxon>lamiids</taxon>
        <taxon>Gentianales</taxon>
        <taxon>Rubiaceae</taxon>
        <taxon>Ixoroideae</taxon>
        <taxon>Gardenieae complex</taxon>
        <taxon>Bertiereae - Coffeeae clade</taxon>
        <taxon>Coffeeae</taxon>
        <taxon>Coffea</taxon>
    </lineage>
</organism>
<proteinExistence type="predicted"/>